<keyword evidence="3" id="KW-1185">Reference proteome</keyword>
<reference evidence="3" key="1">
    <citation type="journal article" date="2017" name="Front. Plant Sci.">
        <title>Climate Clever Clovers: New Paradigm to Reduce the Environmental Footprint of Ruminants by Breeding Low Methanogenic Forages Utilizing Haplotype Variation.</title>
        <authorList>
            <person name="Kaur P."/>
            <person name="Appels R."/>
            <person name="Bayer P.E."/>
            <person name="Keeble-Gagnere G."/>
            <person name="Wang J."/>
            <person name="Hirakawa H."/>
            <person name="Shirasawa K."/>
            <person name="Vercoe P."/>
            <person name="Stefanova K."/>
            <person name="Durmic Z."/>
            <person name="Nichols P."/>
            <person name="Revell C."/>
            <person name="Isobe S.N."/>
            <person name="Edwards D."/>
            <person name="Erskine W."/>
        </authorList>
    </citation>
    <scope>NUCLEOTIDE SEQUENCE [LARGE SCALE GENOMIC DNA]</scope>
    <source>
        <strain evidence="3">cv. Daliak</strain>
    </source>
</reference>
<feature type="compositionally biased region" description="Basic and acidic residues" evidence="1">
    <location>
        <begin position="1"/>
        <end position="15"/>
    </location>
</feature>
<proteinExistence type="predicted"/>
<sequence length="36" mass="3847">LIGKDHIGSEQKQEMGHITSKISTGEKSLAHGTLKS</sequence>
<evidence type="ECO:0000256" key="1">
    <source>
        <dbReference type="SAM" id="MobiDB-lite"/>
    </source>
</evidence>
<gene>
    <name evidence="2" type="ORF">TSUD_59270</name>
</gene>
<feature type="non-terminal residue" evidence="2">
    <location>
        <position position="1"/>
    </location>
</feature>
<organism evidence="2 3">
    <name type="scientific">Trifolium subterraneum</name>
    <name type="common">Subterranean clover</name>
    <dbReference type="NCBI Taxonomy" id="3900"/>
    <lineage>
        <taxon>Eukaryota</taxon>
        <taxon>Viridiplantae</taxon>
        <taxon>Streptophyta</taxon>
        <taxon>Embryophyta</taxon>
        <taxon>Tracheophyta</taxon>
        <taxon>Spermatophyta</taxon>
        <taxon>Magnoliopsida</taxon>
        <taxon>eudicotyledons</taxon>
        <taxon>Gunneridae</taxon>
        <taxon>Pentapetalae</taxon>
        <taxon>rosids</taxon>
        <taxon>fabids</taxon>
        <taxon>Fabales</taxon>
        <taxon>Fabaceae</taxon>
        <taxon>Papilionoideae</taxon>
        <taxon>50 kb inversion clade</taxon>
        <taxon>NPAAA clade</taxon>
        <taxon>Hologalegina</taxon>
        <taxon>IRL clade</taxon>
        <taxon>Trifolieae</taxon>
        <taxon>Trifolium</taxon>
    </lineage>
</organism>
<evidence type="ECO:0000313" key="3">
    <source>
        <dbReference type="Proteomes" id="UP000242715"/>
    </source>
</evidence>
<dbReference type="Proteomes" id="UP000242715">
    <property type="component" value="Unassembled WGS sequence"/>
</dbReference>
<feature type="region of interest" description="Disordered" evidence="1">
    <location>
        <begin position="1"/>
        <end position="36"/>
    </location>
</feature>
<evidence type="ECO:0000313" key="2">
    <source>
        <dbReference type="EMBL" id="GAU28916.1"/>
    </source>
</evidence>
<dbReference type="AlphaFoldDB" id="A0A2Z6M920"/>
<dbReference type="OrthoDB" id="2016337at2759"/>
<dbReference type="EMBL" id="DF973383">
    <property type="protein sequence ID" value="GAU28916.1"/>
    <property type="molecule type" value="Genomic_DNA"/>
</dbReference>
<protein>
    <submittedName>
        <fullName evidence="2">Uncharacterized protein</fullName>
    </submittedName>
</protein>
<name>A0A2Z6M920_TRISU</name>
<accession>A0A2Z6M920</accession>